<reference evidence="1 2" key="1">
    <citation type="submission" date="2020-10" db="EMBL/GenBank/DDBJ databases">
        <authorList>
            <person name="Castelo-Branco R."/>
            <person name="Eusebio N."/>
            <person name="Adriana R."/>
            <person name="Vieira A."/>
            <person name="Brugerolle De Fraissinette N."/>
            <person name="Rezende De Castro R."/>
            <person name="Schneider M.P."/>
            <person name="Vasconcelos V."/>
            <person name="Leao P.N."/>
        </authorList>
    </citation>
    <scope>NUCLEOTIDE SEQUENCE [LARGE SCALE GENOMIC DNA]</scope>
    <source>
        <strain evidence="1 2">LEGE 03274</strain>
    </source>
</reference>
<dbReference type="Proteomes" id="UP000654604">
    <property type="component" value="Unassembled WGS sequence"/>
</dbReference>
<dbReference type="RefSeq" id="WP_193801264.1">
    <property type="nucleotide sequence ID" value="NZ_JADEWC010000023.1"/>
</dbReference>
<comment type="caution">
    <text evidence="1">The sequence shown here is derived from an EMBL/GenBank/DDBJ whole genome shotgun (WGS) entry which is preliminary data.</text>
</comment>
<evidence type="ECO:0000313" key="2">
    <source>
        <dbReference type="Proteomes" id="UP000654604"/>
    </source>
</evidence>
<gene>
    <name evidence="1" type="ORF">IQ215_10505</name>
</gene>
<evidence type="ECO:0000313" key="1">
    <source>
        <dbReference type="EMBL" id="MBE9223125.1"/>
    </source>
</evidence>
<name>A0ABR9V5F3_9CHRO</name>
<accession>A0ABR9V5F3</accession>
<proteinExistence type="predicted"/>
<protein>
    <submittedName>
        <fullName evidence="1">Uncharacterized protein</fullName>
    </submittedName>
</protein>
<organism evidence="1 2">
    <name type="scientific">Cyanobacterium stanieri LEGE 03274</name>
    <dbReference type="NCBI Taxonomy" id="1828756"/>
    <lineage>
        <taxon>Bacteria</taxon>
        <taxon>Bacillati</taxon>
        <taxon>Cyanobacteriota</taxon>
        <taxon>Cyanophyceae</taxon>
        <taxon>Oscillatoriophycideae</taxon>
        <taxon>Chroococcales</taxon>
        <taxon>Geminocystaceae</taxon>
        <taxon>Cyanobacterium</taxon>
    </lineage>
</organism>
<dbReference type="EMBL" id="JADEWC010000023">
    <property type="protein sequence ID" value="MBE9223125.1"/>
    <property type="molecule type" value="Genomic_DNA"/>
</dbReference>
<sequence>MLTHQNKTVKIVAIEEINPQEKRFQEQRMKDLLLLIENLALKEEATIKLIIECLYDVGMINLINKKIKHPSANKIVKRFISLPKPIAKVVAWRWLKKNLPIKLTNWLGRKVS</sequence>
<keyword evidence="2" id="KW-1185">Reference proteome</keyword>